<comment type="caution">
    <text evidence="2">The sequence shown here is derived from an EMBL/GenBank/DDBJ whole genome shotgun (WGS) entry which is preliminary data.</text>
</comment>
<evidence type="ECO:0000313" key="2">
    <source>
        <dbReference type="EMBL" id="GGL70214.1"/>
    </source>
</evidence>
<keyword evidence="3" id="KW-1185">Reference proteome</keyword>
<proteinExistence type="predicted"/>
<feature type="region of interest" description="Disordered" evidence="1">
    <location>
        <begin position="1"/>
        <end position="21"/>
    </location>
</feature>
<evidence type="ECO:0000256" key="1">
    <source>
        <dbReference type="SAM" id="MobiDB-lite"/>
    </source>
</evidence>
<name>A0ABQ2G1J8_9ACTN</name>
<dbReference type="EMBL" id="BMMI01000005">
    <property type="protein sequence ID" value="GGL70214.1"/>
    <property type="molecule type" value="Genomic_DNA"/>
</dbReference>
<evidence type="ECO:0000313" key="3">
    <source>
        <dbReference type="Proteomes" id="UP000648663"/>
    </source>
</evidence>
<accession>A0ABQ2G1J8</accession>
<gene>
    <name evidence="2" type="ORF">GCM10011589_28190</name>
</gene>
<sequence>MDRIRVRDTSPDRHHAPVHPDLERALQPVFDDLRATSAPLPRRVDDGWPGDARGDDDDFTARAMLWGRDGGQGVLVDLRLTLPEEIADVADRVQDWTIEELWGIAPTNWPRCPRHPDSHPLQARVRDAAAWWVCPRDDVPVSLVGSLR</sequence>
<protein>
    <submittedName>
        <fullName evidence="2">Uncharacterized protein</fullName>
    </submittedName>
</protein>
<reference evidence="3" key="1">
    <citation type="journal article" date="2019" name="Int. J. Syst. Evol. Microbiol.">
        <title>The Global Catalogue of Microorganisms (GCM) 10K type strain sequencing project: providing services to taxonomists for standard genome sequencing and annotation.</title>
        <authorList>
            <consortium name="The Broad Institute Genomics Platform"/>
            <consortium name="The Broad Institute Genome Sequencing Center for Infectious Disease"/>
            <person name="Wu L."/>
            <person name="Ma J."/>
        </authorList>
    </citation>
    <scope>NUCLEOTIDE SEQUENCE [LARGE SCALE GENOMIC DNA]</scope>
    <source>
        <strain evidence="3">CGMCC 4.5581</strain>
    </source>
</reference>
<organism evidence="2 3">
    <name type="scientific">Modestobacter marinus</name>
    <dbReference type="NCBI Taxonomy" id="477641"/>
    <lineage>
        <taxon>Bacteria</taxon>
        <taxon>Bacillati</taxon>
        <taxon>Actinomycetota</taxon>
        <taxon>Actinomycetes</taxon>
        <taxon>Geodermatophilales</taxon>
        <taxon>Geodermatophilaceae</taxon>
        <taxon>Modestobacter</taxon>
    </lineage>
</organism>
<dbReference type="Proteomes" id="UP000648663">
    <property type="component" value="Unassembled WGS sequence"/>
</dbReference>